<dbReference type="InterPro" id="IPR011322">
    <property type="entry name" value="N-reg_PII-like_a/b"/>
</dbReference>
<dbReference type="SUPFAM" id="SSF54913">
    <property type="entry name" value="GlnB-like"/>
    <property type="match status" value="1"/>
</dbReference>
<dbReference type="EMBL" id="MWQY01000001">
    <property type="protein sequence ID" value="ORC38440.1"/>
    <property type="molecule type" value="Genomic_DNA"/>
</dbReference>
<keyword evidence="2" id="KW-1185">Reference proteome</keyword>
<evidence type="ECO:0000313" key="1">
    <source>
        <dbReference type="EMBL" id="ORC38440.1"/>
    </source>
</evidence>
<dbReference type="AlphaFoldDB" id="A0A1Y1S377"/>
<evidence type="ECO:0000313" key="2">
    <source>
        <dbReference type="Proteomes" id="UP000192343"/>
    </source>
</evidence>
<accession>A0A1Y1S377</accession>
<organism evidence="1 2">
    <name type="scientific">Marispirochaeta aestuarii</name>
    <dbReference type="NCBI Taxonomy" id="1963862"/>
    <lineage>
        <taxon>Bacteria</taxon>
        <taxon>Pseudomonadati</taxon>
        <taxon>Spirochaetota</taxon>
        <taxon>Spirochaetia</taxon>
        <taxon>Spirochaetales</taxon>
        <taxon>Spirochaetaceae</taxon>
        <taxon>Marispirochaeta</taxon>
    </lineage>
</organism>
<dbReference type="OrthoDB" id="338669at2"/>
<comment type="caution">
    <text evidence="1">The sequence shown here is derived from an EMBL/GenBank/DDBJ whole genome shotgun (WGS) entry which is preliminary data.</text>
</comment>
<name>A0A1Y1S377_9SPIO</name>
<dbReference type="Proteomes" id="UP000192343">
    <property type="component" value="Unassembled WGS sequence"/>
</dbReference>
<reference evidence="1 2" key="1">
    <citation type="submission" date="2017-03" db="EMBL/GenBank/DDBJ databases">
        <title>Draft Genome sequence of Marispirochaeta sp. strain JC444.</title>
        <authorList>
            <person name="Shivani Y."/>
            <person name="Subhash Y."/>
            <person name="Sasikala C."/>
            <person name="Ramana C."/>
        </authorList>
    </citation>
    <scope>NUCLEOTIDE SEQUENCE [LARGE SCALE GENOMIC DNA]</scope>
    <source>
        <strain evidence="1 2">JC444</strain>
    </source>
</reference>
<sequence length="379" mass="42140">MDDTEFHGRKAVGVTCIVHKSLRKQVMEFLEETGVGKIYVEAGKSERLFIRSRPFGLPGTRQVLHDSPAEIFRFSISTGDTQYVLNSLIAAAELDVQGRGMIFSQKIYEYSKDSLPIIPAGEKSGEIDTKYSLLPGLSLITCILSRPGSGEELSRTALELGTCVPIITNGRGTGMRDNLGLLRITIPSEKEIVQLIVPEYDADNIIQLLIEEVKLNLPGRGFLFRTPIGMGVVDTRLRIGRQEHAASMEQIISAIDELKMGTHWRKRFSGTENSSFGNPSHLLFNYKAISFVCREGKGDSLVNRAMEKGAPGATISRISCLNLQDREGDSAARERNVICVPNNLAEKVIDAIFHEEEIIEQFLDHLWIQDAPSVFSYIR</sequence>
<dbReference type="STRING" id="1963862.B4O97_01400"/>
<proteinExistence type="predicted"/>
<dbReference type="RefSeq" id="WP_083047567.1">
    <property type="nucleotide sequence ID" value="NZ_MWQY01000001.1"/>
</dbReference>
<gene>
    <name evidence="1" type="ORF">B4O97_01400</name>
</gene>
<protein>
    <submittedName>
        <fullName evidence="1">Uncharacterized protein</fullName>
    </submittedName>
</protein>